<feature type="compositionally biased region" description="Polar residues" evidence="3">
    <location>
        <begin position="9"/>
        <end position="23"/>
    </location>
</feature>
<evidence type="ECO:0000313" key="6">
    <source>
        <dbReference type="Proteomes" id="UP001153069"/>
    </source>
</evidence>
<dbReference type="Gene3D" id="3.80.10.10">
    <property type="entry name" value="Ribonuclease Inhibitor"/>
    <property type="match status" value="2"/>
</dbReference>
<dbReference type="Proteomes" id="UP001153069">
    <property type="component" value="Unassembled WGS sequence"/>
</dbReference>
<evidence type="ECO:0000256" key="2">
    <source>
        <dbReference type="ARBA" id="ARBA00022737"/>
    </source>
</evidence>
<gene>
    <name evidence="5" type="ORF">SEMRO_56_G032980.1</name>
</gene>
<keyword evidence="4 5" id="KW-0812">Transmembrane</keyword>
<dbReference type="EMBL" id="CAICTM010000055">
    <property type="protein sequence ID" value="CAB9499241.1"/>
    <property type="molecule type" value="Genomic_DNA"/>
</dbReference>
<keyword evidence="2" id="KW-0677">Repeat</keyword>
<dbReference type="FunFam" id="3.80.10.10:FF:000383">
    <property type="entry name" value="Leucine-rich repeat receptor protein kinase EMS1"/>
    <property type="match status" value="1"/>
</dbReference>
<evidence type="ECO:0000256" key="1">
    <source>
        <dbReference type="ARBA" id="ARBA00022614"/>
    </source>
</evidence>
<proteinExistence type="predicted"/>
<accession>A0A9N8H3C0</accession>
<name>A0A9N8H3C0_9STRA</name>
<dbReference type="InterPro" id="IPR052595">
    <property type="entry name" value="LRRC69/RLP"/>
</dbReference>
<evidence type="ECO:0000313" key="5">
    <source>
        <dbReference type="EMBL" id="CAB9499241.1"/>
    </source>
</evidence>
<keyword evidence="4" id="KW-1133">Transmembrane helix</keyword>
<keyword evidence="4" id="KW-0472">Membrane</keyword>
<dbReference type="Pfam" id="PF00560">
    <property type="entry name" value="LRR_1"/>
    <property type="match status" value="1"/>
</dbReference>
<dbReference type="InterPro" id="IPR001611">
    <property type="entry name" value="Leu-rich_rpt"/>
</dbReference>
<feature type="region of interest" description="Disordered" evidence="3">
    <location>
        <begin position="1"/>
        <end position="44"/>
    </location>
</feature>
<dbReference type="InterPro" id="IPR025875">
    <property type="entry name" value="Leu-rich_rpt_4"/>
</dbReference>
<sequence>MAPSGDTMAPSTLSEMPPSTLSENHVIPDNLPPPAEDDRRSKGTCRDRIGCEYSRRSRDFWTYAIGFILLMIGMVCLVFVLYDHPSLVGKDKMSVQKNVTKDADDNALAPSRNASAAYYRELRLAVIHQIHHGLIDPYVFVRPNSPQRMAMQWMAFKDPLHLPLNGSRWIQRYALMTIYFANDGDKWTVFAGDSSKPTALPNTNIQEEQQVVAAIVSPKLSSVVHMVTENGSPWSEQAGIHECQFALVQCDKDDRVVSAAWSGDLASLSGTLIKEIGLLSHLRHLDVSQNQLRGKIPKELFDLTHLERLDLSFNEFVSTIDPLIGRFSNLTHLNLKRTHFSGQLPSTLQDLTNLEVFHMGSNPEGLGGPVLNYAVHWKNVKVLELLGSATWGTIPSELGLLTQLTGIAFLNTFVSGTIPTELGQLKALKQIYLGSNYPSKSVVGTLPTEIGSLTSLEVFSCQQVELTGTIPSEVGKWSNVKTFHLWNSGGIQGTLPSELGRMTKLRLLWIFDTEISGAIPSELGLLSDASEMKFHSTKLEGTMPEEICDLPLQSLSADCSSSVEGSTPELVCEVGTCCSECYST</sequence>
<comment type="caution">
    <text evidence="5">The sequence shown here is derived from an EMBL/GenBank/DDBJ whole genome shotgun (WGS) entry which is preliminary data.</text>
</comment>
<evidence type="ECO:0000256" key="3">
    <source>
        <dbReference type="SAM" id="MobiDB-lite"/>
    </source>
</evidence>
<dbReference type="AlphaFoldDB" id="A0A9N8H3C0"/>
<reference evidence="5" key="1">
    <citation type="submission" date="2020-06" db="EMBL/GenBank/DDBJ databases">
        <authorList>
            <consortium name="Plant Systems Biology data submission"/>
        </authorList>
    </citation>
    <scope>NUCLEOTIDE SEQUENCE</scope>
    <source>
        <strain evidence="5">D6</strain>
    </source>
</reference>
<dbReference type="Pfam" id="PF12799">
    <property type="entry name" value="LRR_4"/>
    <property type="match status" value="1"/>
</dbReference>
<dbReference type="SUPFAM" id="SSF52047">
    <property type="entry name" value="RNI-like"/>
    <property type="match status" value="1"/>
</dbReference>
<keyword evidence="6" id="KW-1185">Reference proteome</keyword>
<dbReference type="PANTHER" id="PTHR48057:SF18">
    <property type="entry name" value="REPEAT RECEPTOR-LIKE PROTEIN KINASE FAMILY PROTEIN, PUTATIVE-RELATED"/>
    <property type="match status" value="1"/>
</dbReference>
<protein>
    <submittedName>
        <fullName evidence="5">Fibronectin leucine rich transmembrane protein 2</fullName>
    </submittedName>
</protein>
<evidence type="ECO:0000256" key="4">
    <source>
        <dbReference type="SAM" id="Phobius"/>
    </source>
</evidence>
<dbReference type="PANTHER" id="PTHR48057">
    <property type="entry name" value="LEUCINE-RICH REPEAT SERINE/THREONINE-PROTEIN KINASE 1"/>
    <property type="match status" value="1"/>
</dbReference>
<feature type="transmembrane region" description="Helical" evidence="4">
    <location>
        <begin position="60"/>
        <end position="82"/>
    </location>
</feature>
<dbReference type="InterPro" id="IPR032675">
    <property type="entry name" value="LRR_dom_sf"/>
</dbReference>
<dbReference type="OrthoDB" id="41648at2759"/>
<keyword evidence="1" id="KW-0433">Leucine-rich repeat</keyword>
<organism evidence="5 6">
    <name type="scientific">Seminavis robusta</name>
    <dbReference type="NCBI Taxonomy" id="568900"/>
    <lineage>
        <taxon>Eukaryota</taxon>
        <taxon>Sar</taxon>
        <taxon>Stramenopiles</taxon>
        <taxon>Ochrophyta</taxon>
        <taxon>Bacillariophyta</taxon>
        <taxon>Bacillariophyceae</taxon>
        <taxon>Bacillariophycidae</taxon>
        <taxon>Naviculales</taxon>
        <taxon>Naviculaceae</taxon>
        <taxon>Seminavis</taxon>
    </lineage>
</organism>